<reference evidence="14" key="1">
    <citation type="journal article" date="2019" name="Int. J. Syst. Evol. Microbiol.">
        <title>The Global Catalogue of Microorganisms (GCM) 10K type strain sequencing project: providing services to taxonomists for standard genome sequencing and annotation.</title>
        <authorList>
            <consortium name="The Broad Institute Genomics Platform"/>
            <consortium name="The Broad Institute Genome Sequencing Center for Infectious Disease"/>
            <person name="Wu L."/>
            <person name="Ma J."/>
        </authorList>
    </citation>
    <scope>NUCLEOTIDE SEQUENCE [LARGE SCALE GENOMIC DNA]</scope>
    <source>
        <strain evidence="14">CGMCC 4.7645</strain>
    </source>
</reference>
<keyword evidence="2 9" id="KW-0677">Repeat</keyword>
<dbReference type="Pfam" id="PF02861">
    <property type="entry name" value="Clp_N"/>
    <property type="match status" value="1"/>
</dbReference>
<dbReference type="InterPro" id="IPR028299">
    <property type="entry name" value="ClpA/B_CS2"/>
</dbReference>
<dbReference type="InterPro" id="IPR019489">
    <property type="entry name" value="Clp_ATPase_C"/>
</dbReference>
<keyword evidence="5 11" id="KW-0346">Stress response</keyword>
<dbReference type="PRINTS" id="PR00300">
    <property type="entry name" value="CLPPROTEASEA"/>
</dbReference>
<dbReference type="SMART" id="SM00382">
    <property type="entry name" value="AAA"/>
    <property type="match status" value="2"/>
</dbReference>
<feature type="coiled-coil region" evidence="11">
    <location>
        <begin position="415"/>
        <end position="533"/>
    </location>
</feature>
<protein>
    <recommendedName>
        <fullName evidence="11">Chaperone protein ClpB</fullName>
    </recommendedName>
</protein>
<proteinExistence type="inferred from homology"/>
<evidence type="ECO:0000256" key="4">
    <source>
        <dbReference type="ARBA" id="ARBA00022840"/>
    </source>
</evidence>
<dbReference type="InterPro" id="IPR003593">
    <property type="entry name" value="AAA+_ATPase"/>
</dbReference>
<dbReference type="Pfam" id="PF07724">
    <property type="entry name" value="AAA_2"/>
    <property type="match status" value="1"/>
</dbReference>
<evidence type="ECO:0000256" key="7">
    <source>
        <dbReference type="ARBA" id="ARBA00023186"/>
    </source>
</evidence>
<evidence type="ECO:0000256" key="2">
    <source>
        <dbReference type="ARBA" id="ARBA00022737"/>
    </source>
</evidence>
<evidence type="ECO:0000256" key="10">
    <source>
        <dbReference type="RuleBase" id="RU004432"/>
    </source>
</evidence>
<evidence type="ECO:0000313" key="13">
    <source>
        <dbReference type="EMBL" id="MFD2417804.1"/>
    </source>
</evidence>
<feature type="domain" description="Clp R" evidence="12">
    <location>
        <begin position="1"/>
        <end position="147"/>
    </location>
</feature>
<comment type="function">
    <text evidence="11">Part of a stress-induced multi-chaperone system, it is involved in the recovery of the cell from heat-induced damage, in cooperation with DnaK, DnaJ and GrpE.</text>
</comment>
<dbReference type="NCBIfam" id="TIGR03346">
    <property type="entry name" value="chaperone_ClpB"/>
    <property type="match status" value="1"/>
</dbReference>
<dbReference type="Gene3D" id="1.10.1780.10">
    <property type="entry name" value="Clp, N-terminal domain"/>
    <property type="match status" value="1"/>
</dbReference>
<keyword evidence="11" id="KW-0963">Cytoplasm</keyword>
<evidence type="ECO:0000256" key="5">
    <source>
        <dbReference type="ARBA" id="ARBA00023016"/>
    </source>
</evidence>
<dbReference type="Gene3D" id="3.40.50.300">
    <property type="entry name" value="P-loop containing nucleotide triphosphate hydrolases"/>
    <property type="match status" value="3"/>
</dbReference>
<dbReference type="Pfam" id="PF17871">
    <property type="entry name" value="AAA_lid_9"/>
    <property type="match status" value="1"/>
</dbReference>
<dbReference type="Proteomes" id="UP001597417">
    <property type="component" value="Unassembled WGS sequence"/>
</dbReference>
<name>A0ABW5FRZ9_9PSEU</name>
<gene>
    <name evidence="11 13" type="primary">clpB</name>
    <name evidence="13" type="ORF">ACFSXZ_15880</name>
</gene>
<dbReference type="Gene3D" id="1.10.8.60">
    <property type="match status" value="1"/>
</dbReference>
<dbReference type="CDD" id="cd19499">
    <property type="entry name" value="RecA-like_ClpB_Hsp104-like"/>
    <property type="match status" value="1"/>
</dbReference>
<evidence type="ECO:0000256" key="3">
    <source>
        <dbReference type="ARBA" id="ARBA00022741"/>
    </source>
</evidence>
<keyword evidence="4 10" id="KW-0067">ATP-binding</keyword>
<dbReference type="RefSeq" id="WP_378265789.1">
    <property type="nucleotide sequence ID" value="NZ_JBHUKR010000007.1"/>
</dbReference>
<accession>A0ABW5FRZ9</accession>
<comment type="subunit">
    <text evidence="8">Homohexamer. The oligomerization is ATP-dependent.</text>
</comment>
<evidence type="ECO:0000256" key="8">
    <source>
        <dbReference type="ARBA" id="ARBA00026057"/>
    </source>
</evidence>
<evidence type="ECO:0000256" key="9">
    <source>
        <dbReference type="PROSITE-ProRule" id="PRU01251"/>
    </source>
</evidence>
<keyword evidence="7 10" id="KW-0143">Chaperone</keyword>
<comment type="caution">
    <text evidence="13">The sequence shown here is derived from an EMBL/GenBank/DDBJ whole genome shotgun (WGS) entry which is preliminary data.</text>
</comment>
<evidence type="ECO:0000313" key="14">
    <source>
        <dbReference type="Proteomes" id="UP001597417"/>
    </source>
</evidence>
<dbReference type="PANTHER" id="PTHR11638">
    <property type="entry name" value="ATP-DEPENDENT CLP PROTEASE"/>
    <property type="match status" value="1"/>
</dbReference>
<dbReference type="InterPro" id="IPR004176">
    <property type="entry name" value="Clp_R_N"/>
</dbReference>
<dbReference type="InterPro" id="IPR018368">
    <property type="entry name" value="ClpA/B_CS1"/>
</dbReference>
<dbReference type="PANTHER" id="PTHR11638:SF18">
    <property type="entry name" value="HEAT SHOCK PROTEIN 104"/>
    <property type="match status" value="1"/>
</dbReference>
<keyword evidence="6 11" id="KW-0175">Coiled coil</keyword>
<evidence type="ECO:0000256" key="11">
    <source>
        <dbReference type="RuleBase" id="RU362034"/>
    </source>
</evidence>
<dbReference type="InterPro" id="IPR027417">
    <property type="entry name" value="P-loop_NTPase"/>
</dbReference>
<dbReference type="InterPro" id="IPR001270">
    <property type="entry name" value="ClpA/B"/>
</dbReference>
<evidence type="ECO:0000259" key="12">
    <source>
        <dbReference type="PROSITE" id="PS51903"/>
    </source>
</evidence>
<organism evidence="13 14">
    <name type="scientific">Amycolatopsis pigmentata</name>
    <dbReference type="NCBI Taxonomy" id="450801"/>
    <lineage>
        <taxon>Bacteria</taxon>
        <taxon>Bacillati</taxon>
        <taxon>Actinomycetota</taxon>
        <taxon>Actinomycetes</taxon>
        <taxon>Pseudonocardiales</taxon>
        <taxon>Pseudonocardiaceae</taxon>
        <taxon>Amycolatopsis</taxon>
    </lineage>
</organism>
<comment type="similarity">
    <text evidence="1 10">Belongs to the ClpA/ClpB family.</text>
</comment>
<dbReference type="Pfam" id="PF00004">
    <property type="entry name" value="AAA"/>
    <property type="match status" value="1"/>
</dbReference>
<dbReference type="EMBL" id="JBHUKR010000007">
    <property type="protein sequence ID" value="MFD2417804.1"/>
    <property type="molecule type" value="Genomic_DNA"/>
</dbReference>
<dbReference type="InterPro" id="IPR017730">
    <property type="entry name" value="Chaperonin_ClpB"/>
</dbReference>
<dbReference type="InterPro" id="IPR036628">
    <property type="entry name" value="Clp_N_dom_sf"/>
</dbReference>
<keyword evidence="3 10" id="KW-0547">Nucleotide-binding</keyword>
<evidence type="ECO:0000256" key="1">
    <source>
        <dbReference type="ARBA" id="ARBA00008675"/>
    </source>
</evidence>
<dbReference type="SMART" id="SM01086">
    <property type="entry name" value="ClpB_D2-small"/>
    <property type="match status" value="1"/>
</dbReference>
<keyword evidence="14" id="KW-1185">Reference proteome</keyword>
<dbReference type="InterPro" id="IPR003959">
    <property type="entry name" value="ATPase_AAA_core"/>
</dbReference>
<sequence>MDAFNPTTKTQQAISSAAQAATVAGNPSIAPAHLLGALLAQSDGIAGPLLTAVGADPGQVHKELEPLINALPSATGATVSTPQFDTHALKSLTHAQKLATEMGDEFVSTEHLMVGLAAEGGNVADLLKRHGATADALREAFVKVRGSARITSPDPEGTFKALEKYGVDLTERARKGELDPVIGRDAEIRRVVQVLSRRTKNNPVLIGEPGVGKTAIVEGLAQRIIAGDVPESLRGKRVVALDLGSMVAGAKYRGEFEERLKAVLKEITESAGQVITFIDELHTIVGAGSTGGDSSMDAGNMIKPMLARGELRMVGATTLDEYRKHIEKDAALERRFQQVLVGEPSVDDTIGILRGLKERYEVHHGVRITDAALVSAATLSDRYITARFLPDKAIDLVDEAASRLRMEIDSRPVEIDEVERAVRRLEIEEMALAKEEDIASRERLAALRAELAEKREELAALTARWQNEKGSIEKVRDFKEQLEQLRGEADRAERDADLGRAAELRYGKIPALEKELEAAQQNTEKRAEVMLKEEVGADDVADVVSAWTGIPAGRLLEGETGKLLRMEEELGRRVVGQREAVTAVADAVRRARAGVADPDRPTGSFLFLGPTGVGKTELAKALAEFLFDDERAMTRIDMSEYSEKHSVARLVGAPPGYVGYDQGGQLTEAVRRRPYSVVLLDEVEKAHPDVFDVLLQVLDDGRLTDGQGRTVDFRNTILVLTSNLGSQAIADASLDERQRRDAVLAVVQRSFKPEFLNRLDDIVVFHALDTEQLTSIVDIQVARLAARLAQRRLTLDVTDGAREWLALNGFDPIYGARPLRRLVQSAIGDQLARKLLAGEIRDGDTVRVDVGSLDAGNMLTVTAAGANAGK</sequence>
<dbReference type="PROSITE" id="PS51903">
    <property type="entry name" value="CLP_R"/>
    <property type="match status" value="1"/>
</dbReference>
<dbReference type="InterPro" id="IPR041546">
    <property type="entry name" value="ClpA/ClpB_AAA_lid"/>
</dbReference>
<dbReference type="Pfam" id="PF10431">
    <property type="entry name" value="ClpB_D2-small"/>
    <property type="match status" value="1"/>
</dbReference>
<dbReference type="CDD" id="cd00009">
    <property type="entry name" value="AAA"/>
    <property type="match status" value="1"/>
</dbReference>
<comment type="subcellular location">
    <subcellularLocation>
        <location evidence="11">Cytoplasm</location>
    </subcellularLocation>
</comment>
<dbReference type="PROSITE" id="PS00871">
    <property type="entry name" value="CLPAB_2"/>
    <property type="match status" value="1"/>
</dbReference>
<evidence type="ECO:0000256" key="6">
    <source>
        <dbReference type="ARBA" id="ARBA00023054"/>
    </source>
</evidence>
<dbReference type="SUPFAM" id="SSF52540">
    <property type="entry name" value="P-loop containing nucleoside triphosphate hydrolases"/>
    <property type="match status" value="2"/>
</dbReference>
<comment type="subunit">
    <text evidence="11">Homohexamer; The oligomerization is ATP-dependent.</text>
</comment>
<dbReference type="InterPro" id="IPR050130">
    <property type="entry name" value="ClpA_ClpB"/>
</dbReference>
<dbReference type="SUPFAM" id="SSF81923">
    <property type="entry name" value="Double Clp-N motif"/>
    <property type="match status" value="1"/>
</dbReference>
<dbReference type="PROSITE" id="PS00870">
    <property type="entry name" value="CLPAB_1"/>
    <property type="match status" value="1"/>
</dbReference>